<gene>
    <name evidence="4" type="ORF">NCLIV_038230</name>
</gene>
<dbReference type="OMA" id="PHNCVED"/>
<dbReference type="InterPro" id="IPR017930">
    <property type="entry name" value="Myb_dom"/>
</dbReference>
<feature type="region of interest" description="Disordered" evidence="1">
    <location>
        <begin position="317"/>
        <end position="370"/>
    </location>
</feature>
<feature type="region of interest" description="Disordered" evidence="1">
    <location>
        <begin position="1564"/>
        <end position="1587"/>
    </location>
</feature>
<accession>F0VJY0</accession>
<proteinExistence type="predicted"/>
<evidence type="ECO:0000313" key="5">
    <source>
        <dbReference type="Proteomes" id="UP000007494"/>
    </source>
</evidence>
<feature type="domain" description="HTH myb-type" evidence="3">
    <location>
        <begin position="879"/>
        <end position="933"/>
    </location>
</feature>
<dbReference type="GO" id="GO:0000981">
    <property type="term" value="F:DNA-binding transcription factor activity, RNA polymerase II-specific"/>
    <property type="evidence" value="ECO:0007669"/>
    <property type="project" value="TreeGrafter"/>
</dbReference>
<dbReference type="InterPro" id="IPR050560">
    <property type="entry name" value="MYB_TF"/>
</dbReference>
<keyword evidence="5" id="KW-1185">Reference proteome</keyword>
<name>F0VJY0_NEOCL</name>
<feature type="region of interest" description="Disordered" evidence="1">
    <location>
        <begin position="1144"/>
        <end position="1197"/>
    </location>
</feature>
<feature type="region of interest" description="Disordered" evidence="1">
    <location>
        <begin position="193"/>
        <end position="215"/>
    </location>
</feature>
<feature type="region of interest" description="Disordered" evidence="1">
    <location>
        <begin position="129"/>
        <end position="149"/>
    </location>
</feature>
<evidence type="ECO:0000256" key="1">
    <source>
        <dbReference type="SAM" id="MobiDB-lite"/>
    </source>
</evidence>
<feature type="domain" description="HTH myb-type" evidence="3">
    <location>
        <begin position="830"/>
        <end position="878"/>
    </location>
</feature>
<feature type="domain" description="Myb-like" evidence="2">
    <location>
        <begin position="879"/>
        <end position="929"/>
    </location>
</feature>
<feature type="compositionally biased region" description="Polar residues" evidence="1">
    <location>
        <begin position="1890"/>
        <end position="1907"/>
    </location>
</feature>
<dbReference type="GO" id="GO:0005634">
    <property type="term" value="C:nucleus"/>
    <property type="evidence" value="ECO:0007669"/>
    <property type="project" value="TreeGrafter"/>
</dbReference>
<dbReference type="InParanoid" id="F0VJY0"/>
<dbReference type="Proteomes" id="UP000007494">
    <property type="component" value="Chromosome VIII"/>
</dbReference>
<feature type="region of interest" description="Disordered" evidence="1">
    <location>
        <begin position="1857"/>
        <end position="1970"/>
    </location>
</feature>
<feature type="compositionally biased region" description="Basic and acidic residues" evidence="1">
    <location>
        <begin position="73"/>
        <end position="85"/>
    </location>
</feature>
<reference evidence="5" key="1">
    <citation type="journal article" date="2012" name="PLoS Pathog.">
        <title>Comparative genomics of the apicomplexan parasites Toxoplasma gondii and Neospora caninum: Coccidia differing in host range and transmission strategy.</title>
        <authorList>
            <person name="Reid A.J."/>
            <person name="Vermont S.J."/>
            <person name="Cotton J.A."/>
            <person name="Harris D."/>
            <person name="Hill-Cawthorne G.A."/>
            <person name="Konen-Waisman S."/>
            <person name="Latham S.M."/>
            <person name="Mourier T."/>
            <person name="Norton R."/>
            <person name="Quail M.A."/>
            <person name="Sanders M."/>
            <person name="Shanmugam D."/>
            <person name="Sohal A."/>
            <person name="Wasmuth J.D."/>
            <person name="Brunk B."/>
            <person name="Grigg M.E."/>
            <person name="Howard J.C."/>
            <person name="Parkinson J."/>
            <person name="Roos D.S."/>
            <person name="Trees A.J."/>
            <person name="Berriman M."/>
            <person name="Pain A."/>
            <person name="Wastling J.M."/>
        </authorList>
    </citation>
    <scope>NUCLEOTIDE SEQUENCE [LARGE SCALE GENOMIC DNA]</scope>
    <source>
        <strain evidence="5">Liverpool</strain>
    </source>
</reference>
<protein>
    <submittedName>
        <fullName evidence="4">Os10g0478300 protein, related</fullName>
    </submittedName>
</protein>
<feature type="compositionally biased region" description="Basic and acidic residues" evidence="1">
    <location>
        <begin position="1060"/>
        <end position="1069"/>
    </location>
</feature>
<feature type="region of interest" description="Disordered" evidence="1">
    <location>
        <begin position="801"/>
        <end position="829"/>
    </location>
</feature>
<feature type="compositionally biased region" description="Polar residues" evidence="1">
    <location>
        <begin position="193"/>
        <end position="206"/>
    </location>
</feature>
<feature type="compositionally biased region" description="Basic and acidic residues" evidence="1">
    <location>
        <begin position="1574"/>
        <end position="1587"/>
    </location>
</feature>
<dbReference type="VEuPathDB" id="ToxoDB:NCLIV_038230"/>
<feature type="region of interest" description="Disordered" evidence="1">
    <location>
        <begin position="1006"/>
        <end position="1072"/>
    </location>
</feature>
<evidence type="ECO:0000259" key="2">
    <source>
        <dbReference type="PROSITE" id="PS50090"/>
    </source>
</evidence>
<feature type="domain" description="Myb-like" evidence="2">
    <location>
        <begin position="831"/>
        <end position="878"/>
    </location>
</feature>
<sequence>MNGTWQNSEIVGEHKGTASVVETNLFSTGVHAGESLCFTRWSSVKEGNWDDELSTTSNIAGVLPLFANPEESVSPHRDDETARQDEEGEGQEQPQLDSSVGEQQRKGNMAGRGDTSMVIKSEVEECEGYSVERKQQSEGDRTTPDGLCKLVDGKRVNRTDGVQEGENGNTLMAQQQSEQMPVAQYRGDNCFHSSSHLGDFQSSPSGASPGHQVTRKPGLLLRDSYSACTEHCLEWRCAEMPVHVDTAENAPVIHNGSCGETISEGGVTLSQGPEQSNHHFDVGAQVGTEHPEFFSGTGETGMEQCNERRAEMLQWRHREGARSPSETECVTDEPKGTPGQENRTTVRPGQNPATARRGARNATGEIPVQASPSLAIDPKTKSDAIEASFTDTNDIHTTRPCDEVSLEMQLYLPHLRCSTEYEGGKSQRTPTAQESKAKLLSTGPSLSFYNTAIHRAGLPLSIPTTVPVHHGDVEDPASKRIPLFGGSVSGGHCVPRSSNTGAVMEPCVPVVELSSPRSCVEERETSRHGDAAGRDTLERRALPFSPAAPMTGCSSTAASSVVSGDVFASVATPARANVYGNSTETQEEGGCGEAPRYVLLFPDEEEERLGPARTIATTHCGAGQTKYMVKSEGFGVPTIREVTKIPEIRTPTRIHPRRLLPGATLQGMACDGCGTSNPPTVITASETGFLPEMCFLSPQRQPQLASVGNQDYSAGFDSGTPRIAQIREIDSWADSLTEGEKKLTTSSPSYGQEAHKRCSFFQSINNRIVGVKADPTSTCGYHSPKETLNSGCAAREQMVGGKPPLAQSSLTREGKHRGQQTQLRKSGVPAWSAEEDARLAELVARKGFKWALISSQLTGAFGIPRTGKQCRERWFNHVNPEVKKGDWSAEEDAMILTLQNELGNRWATIAKRLRGRTENAVKNRFISLSNARLGYGRPKRDGSSADCFGSGRNCNARSPSGPMMPHLCQATCSASTTTNDSVSSGNHPVISAGRELFESPEVAVDSPVSGQRQCSGTLPSYVHPTGASSSRMHPRTAGEGHSTHSRNSDAGNLEQPAHQECNESGRGDAEQNMFAGMKPGTRSVSQDAVPVGRLIIAGLDPPVLVRTFPVAETSPKTLSKEHGSERLNNERDCLKLSNSASEESFLASTSENPVGIKVNDADGNTHEPQQKRRRKRSALVYQGGERDSNGPDLNVDRHVENAGSLRTLGTADRDTPPANYVEPHRFEEFSPYELVFQPALRPTCDQQGWTPPNAVEASEQASHDAQGQWRCDGHRTGYRTAQGSVYSSEVESGDLRSVCRLTEQQSSFQGAERAWSEAGLQLFVAHKRGKIYPTTELDSPSTFFQCSPSSLPTFPQQAVFQYDRFRNKVPSGNTSAGASGAQRTFEESGGLFKEGPSVTTPGRNMELVQRLSVPLRRCEASSNAHFWTSPEIQFGRNSLHQRLDSCHQYCKQHAPCCGRTEQFYKLTSSHQENGSGKDACRVSVSPTGKIDDLQKQSRGTLLSAKEDIGEPGTWPHAANIISSNSDHQNAWLCAENSSGCDDGRRGPVGFGEICVKSGINMNTTCGSGNPSGNKDGRSRETWRCEQRDDDQVQSFESRCRVASSVGGAEEPANIESKLMLLRATTTARLPAGSDKLFSNDARCSVVAQLDPQINNENSQETRYAEVFLERGGERMVNVSSGPEPNEGCGYNIEQTGACTTGFHRPMHSCSTIDSEEFEDFSSSQKASGDRGHISRRKGDVLPLTEWAKYDGLRELYWNGAAAFPRDPPSDWKGSWSNSVGCEHQNSLCSPDGVSASDFSEMNRWRLYGAAAVEVGTSHISSSTSHSLASQTVDKIRVPPKTGMTSCDVPESLGVNENAASPVGNPHVRGNCNGPGTCRTGEPDQSAWVGVQQNQRPSETSIFAGTRNNDTRGRQKSRIVPGEEDSVVRTRRKDSGSTAATVSRAASVSLAAPGPACDSSSSQPDASSRGHHLSFSFSHCSEATLNRSASSSYSCPPPTCHMSDERPLEPSEEGGALRSLNLAPVYGHLGLPAEGATAGHGRALEHPLIESQMEPSDGEVRLWGHPHETNWPQGTLEPVGFACGMDGGVLECKETEESTPGNRRIHRDDHDRRHMQHQDGERICPSPPIEAILPHLRAREEMPAQPLEAQGTPPLRRDLASHVQQETNQGIAGEEWVTIRTTGDISKSKARCAGHQSAPISEKVGGLKEHLGGEGWGISREASLSFMTSLPANAPVGKAGEDVDKCLCDQRLCVGNGCGPESTEATGFESLGPPLQLLLVDGYTPFEPTEDKDTQTVERTLFSVPAQERDIRDEDEEDNCSACRTGSRF</sequence>
<dbReference type="GO" id="GO:0000978">
    <property type="term" value="F:RNA polymerase II cis-regulatory region sequence-specific DNA binding"/>
    <property type="evidence" value="ECO:0007669"/>
    <property type="project" value="TreeGrafter"/>
</dbReference>
<dbReference type="PANTHER" id="PTHR45614:SF274">
    <property type="entry name" value="MYB-LIKE DNA-BINDING PROTEIN"/>
    <property type="match status" value="1"/>
</dbReference>
<dbReference type="Gene3D" id="1.10.10.60">
    <property type="entry name" value="Homeodomain-like"/>
    <property type="match status" value="2"/>
</dbReference>
<feature type="compositionally biased region" description="Low complexity" evidence="1">
    <location>
        <begin position="353"/>
        <end position="364"/>
    </location>
</feature>
<evidence type="ECO:0000259" key="3">
    <source>
        <dbReference type="PROSITE" id="PS51294"/>
    </source>
</evidence>
<dbReference type="EMBL" id="FR823390">
    <property type="protein sequence ID" value="CBZ54042.1"/>
    <property type="molecule type" value="Genomic_DNA"/>
</dbReference>
<feature type="region of interest" description="Disordered" evidence="1">
    <location>
        <begin position="2305"/>
        <end position="2328"/>
    </location>
</feature>
<dbReference type="OrthoDB" id="330397at2759"/>
<dbReference type="PANTHER" id="PTHR45614">
    <property type="entry name" value="MYB PROTEIN-RELATED"/>
    <property type="match status" value="1"/>
</dbReference>
<feature type="compositionally biased region" description="Basic and acidic residues" evidence="1">
    <location>
        <begin position="130"/>
        <end position="143"/>
    </location>
</feature>
<dbReference type="InterPro" id="IPR009057">
    <property type="entry name" value="Homeodomain-like_sf"/>
</dbReference>
<feature type="compositionally biased region" description="Low complexity" evidence="1">
    <location>
        <begin position="1935"/>
        <end position="1966"/>
    </location>
</feature>
<dbReference type="PROSITE" id="PS51294">
    <property type="entry name" value="HTH_MYB"/>
    <property type="match status" value="2"/>
</dbReference>
<dbReference type="CDD" id="cd00167">
    <property type="entry name" value="SANT"/>
    <property type="match status" value="2"/>
</dbReference>
<dbReference type="SMART" id="SM00717">
    <property type="entry name" value="SANT"/>
    <property type="match status" value="2"/>
</dbReference>
<feature type="region of interest" description="Disordered" evidence="1">
    <location>
        <begin position="1990"/>
        <end position="2013"/>
    </location>
</feature>
<feature type="compositionally biased region" description="Polar residues" evidence="1">
    <location>
        <begin position="1008"/>
        <end position="1018"/>
    </location>
</feature>
<feature type="region of interest" description="Disordered" evidence="1">
    <location>
        <begin position="67"/>
        <end position="116"/>
    </location>
</feature>
<dbReference type="Pfam" id="PF13921">
    <property type="entry name" value="Myb_DNA-bind_6"/>
    <property type="match status" value="1"/>
</dbReference>
<dbReference type="eggNOG" id="KOG0048">
    <property type="taxonomic scope" value="Eukaryota"/>
</dbReference>
<dbReference type="RefSeq" id="XP_003884073.1">
    <property type="nucleotide sequence ID" value="XM_003884024.1"/>
</dbReference>
<feature type="compositionally biased region" description="Basic and acidic residues" evidence="1">
    <location>
        <begin position="1159"/>
        <end position="1170"/>
    </location>
</feature>
<organism evidence="4 5">
    <name type="scientific">Neospora caninum (strain Liverpool)</name>
    <dbReference type="NCBI Taxonomy" id="572307"/>
    <lineage>
        <taxon>Eukaryota</taxon>
        <taxon>Sar</taxon>
        <taxon>Alveolata</taxon>
        <taxon>Apicomplexa</taxon>
        <taxon>Conoidasida</taxon>
        <taxon>Coccidia</taxon>
        <taxon>Eucoccidiorida</taxon>
        <taxon>Eimeriorina</taxon>
        <taxon>Sarcocystidae</taxon>
        <taxon>Neospora</taxon>
    </lineage>
</organism>
<evidence type="ECO:0000313" key="4">
    <source>
        <dbReference type="EMBL" id="CBZ54042.1"/>
    </source>
</evidence>
<dbReference type="PROSITE" id="PS50090">
    <property type="entry name" value="MYB_LIKE"/>
    <property type="match status" value="2"/>
</dbReference>
<dbReference type="GeneID" id="13441951"/>
<dbReference type="InterPro" id="IPR001005">
    <property type="entry name" value="SANT/Myb"/>
</dbReference>
<dbReference type="SUPFAM" id="SSF46689">
    <property type="entry name" value="Homeodomain-like"/>
    <property type="match status" value="1"/>
</dbReference>
<feature type="compositionally biased region" description="Polar residues" evidence="1">
    <location>
        <begin position="339"/>
        <end position="352"/>
    </location>
</feature>
<feature type="compositionally biased region" description="Basic and acidic residues" evidence="1">
    <location>
        <begin position="1184"/>
        <end position="1197"/>
    </location>
</feature>